<evidence type="ECO:0000259" key="2">
    <source>
        <dbReference type="SMART" id="SM00952"/>
    </source>
</evidence>
<gene>
    <name evidence="3" type="ORF">LY11_01705</name>
</gene>
<dbReference type="SUPFAM" id="SSF52980">
    <property type="entry name" value="Restriction endonuclease-like"/>
    <property type="match status" value="1"/>
</dbReference>
<keyword evidence="3" id="KW-0547">Nucleotide-binding</keyword>
<dbReference type="PANTHER" id="PTHR10887">
    <property type="entry name" value="DNA2/NAM7 HELICASE FAMILY"/>
    <property type="match status" value="1"/>
</dbReference>
<feature type="domain" description="RAP" evidence="2">
    <location>
        <begin position="1298"/>
        <end position="1355"/>
    </location>
</feature>
<dbReference type="Proteomes" id="UP000249754">
    <property type="component" value="Unassembled WGS sequence"/>
</dbReference>
<dbReference type="SMART" id="SM00952">
    <property type="entry name" value="RAP"/>
    <property type="match status" value="1"/>
</dbReference>
<protein>
    <submittedName>
        <fullName evidence="3">Superfamily I DNA and/or RNA helicase</fullName>
    </submittedName>
</protein>
<keyword evidence="3" id="KW-0378">Hydrolase</keyword>
<comment type="caution">
    <text evidence="3">The sequence shown here is derived from an EMBL/GenBank/DDBJ whole genome shotgun (WGS) entry which is preliminary data.</text>
</comment>
<organism evidence="3 4">
    <name type="scientific">Pedobacter cryoconitis</name>
    <dbReference type="NCBI Taxonomy" id="188932"/>
    <lineage>
        <taxon>Bacteria</taxon>
        <taxon>Pseudomonadati</taxon>
        <taxon>Bacteroidota</taxon>
        <taxon>Sphingobacteriia</taxon>
        <taxon>Sphingobacteriales</taxon>
        <taxon>Sphingobacteriaceae</taxon>
        <taxon>Pedobacter</taxon>
    </lineage>
</organism>
<sequence length="1569" mass="177233">MKLTVNQIMQENILPKLEASRKELLDLGMRNTLLNYKTPKARGLRIIQEKSTSIYNILVKQGKAMTFLGRPGKEDSDEDGEEDELPELPALSEEELQDAQHDTRLQTNENEQKLQTKILNTYYFSRTSIEEQGINILYLALGMLNWYEKGNTSDIRLAPLVLIPVSLERSSANERFRLRFTGGEVGANLSLQAKMMADFNITIPELPDLDDLDINAYFEDIQKRISHQEFWKLDANTIELGFFSFGKFMIYHDLDSSKWPDDNKPFDHPILMSLFGGGFNEPKPTATEAHHLDNETKAHELFHVVDADSSQVLAMLAVHEGRNMVIQGPPGTGKSQTITNIIANAIGHGKKVLFVAEKMAALEVVKRRLDSINLGEACLELHSHKANKRDLHEELKRVLDLGKPTLTHLQDEILQLDTYQDILNNYCNSVNDLIAQSGLSAHKVIGYLLEISAKFGTLKLPAIPILNIESWDADRMRRAAVDADLIEARLKDIGEPSKLLFYGTRLTLFLPHENEVAAEIIAQVIVSTESLQAELLGASSFIGTALPPSVADAEKLVALLTFLSNSPDLRDIAVKDQAWLLNQEDIEELFQTGADLSALHGAYENIFYPEAWDQQVLELRQNLIAHGHKWYKFLLGDYKRSIKQLASFTKIALPDALNDRIKYIDDIITAKRLSNALDESSELAARLFGSRWRKLKTNWESLKGVSVFMAGLHRQISTGNYPILILDFLSRNENPVVVKEHLAKLKGLLINYQGGIAAVFKKLDLDEKLIDSAESFSELLFKDQLSKLNEWKLRIGEIQQAVQWNNLSGAVQNNGFDNLIQASLNWDGAADYLKIALQKTWYEYLIRTIMTEKPALRGFERTSHEEIINKFNRTDLLNLQYNRARVALKHFEAVPQQEGGGQWNVLRGEFNKRARHMPIRKLMLEAGLAIQTIKPVFMMSPMSIANFLSPGSIDFDLVIFDEASQVRPVEALGALLRGKQLVVVGDTKQLPPTSFFDKMNMETEDEENVTADIQSILGMCDGQGAPQRMLRWHYRSRHESLISLSNHEFYENKLVIFPSPGSKHSMGLAFHHLPDAVYDRGKTRTNPIESEAVANAVMQHALKNPKQSLGVIAFSTSQMQSIQNAIEIKRRQNPETESFFRSHSHEPFFVKNLENVQGDERDVIFISIGYGRTEDGKVPMSFGPLNNEGGERRLNVLITRAKYRCEIFTNITADDINPTATTKFGIRALKSFLYFAQHGIFDRPQDLLIPVVRPFEDHIYDHLIKLGYTVRKKIGSEGFFIDLAVVDTANPGRYLMGIECDGESYSRAKSARDRDRLRKQVLENIGWKIFKVWSTEWYRNPERELERLVAAIEKAKEQLSLDDLVEQELEEEIKTLVREAKVDTTVEIPLYTLAVLPGEIKFEELHLIPFGKLAGWINEVVSTEGPVHFEEVARRLADAAGATKIGSRMRYTINAAVNYAVTSAIISRKEDFLWPVGLVTPVIRDRSKLPSGSRKIALISPEEMDLAILKVVEDSIAIQPDVAVPLIARLFGFNRVTEDLRKELLNSIDAGVEKGLVAKDGAYLKINPL</sequence>
<dbReference type="InterPro" id="IPR047187">
    <property type="entry name" value="SF1_C_Upf1"/>
</dbReference>
<dbReference type="InterPro" id="IPR025103">
    <property type="entry name" value="DUF4011"/>
</dbReference>
<accession>A0A327SXM4</accession>
<dbReference type="STRING" id="188932.AY601_1618"/>
<dbReference type="InterPro" id="IPR045055">
    <property type="entry name" value="DNA2/NAM7-like"/>
</dbReference>
<dbReference type="InterPro" id="IPR049468">
    <property type="entry name" value="Restrct_endonuc-II-like_dom"/>
</dbReference>
<dbReference type="InterPro" id="IPR041677">
    <property type="entry name" value="DNA2/NAM7_AAA_11"/>
</dbReference>
<name>A0A327SXM4_9SPHI</name>
<dbReference type="InterPro" id="IPR027417">
    <property type="entry name" value="P-loop_NTPase"/>
</dbReference>
<dbReference type="Pfam" id="PF13087">
    <property type="entry name" value="AAA_12"/>
    <property type="match status" value="1"/>
</dbReference>
<dbReference type="Pfam" id="PF13086">
    <property type="entry name" value="AAA_11"/>
    <property type="match status" value="2"/>
</dbReference>
<proteinExistence type="predicted"/>
<dbReference type="FunFam" id="3.40.50.300:FF:002063">
    <property type="entry name" value="DNA helicase related protein"/>
    <property type="match status" value="1"/>
</dbReference>
<dbReference type="InterPro" id="IPR041679">
    <property type="entry name" value="DNA2/NAM7-like_C"/>
</dbReference>
<dbReference type="CDD" id="cd18808">
    <property type="entry name" value="SF1_C_Upf1"/>
    <property type="match status" value="1"/>
</dbReference>
<dbReference type="Gene3D" id="3.40.960.10">
    <property type="entry name" value="VSR Endonuclease"/>
    <property type="match status" value="1"/>
</dbReference>
<evidence type="ECO:0000256" key="1">
    <source>
        <dbReference type="SAM" id="Coils"/>
    </source>
</evidence>
<dbReference type="SUPFAM" id="SSF52540">
    <property type="entry name" value="P-loop containing nucleoside triphosphate hydrolases"/>
    <property type="match status" value="1"/>
</dbReference>
<dbReference type="RefSeq" id="WP_245952658.1">
    <property type="nucleotide sequence ID" value="NZ_QLLR01000005.1"/>
</dbReference>
<dbReference type="Pfam" id="PF11784">
    <property type="entry name" value="DUF3320"/>
    <property type="match status" value="1"/>
</dbReference>
<dbReference type="PANTHER" id="PTHR10887:SF530">
    <property type="entry name" value="SUPERFAMILY I DNA HELICASES"/>
    <property type="match status" value="1"/>
</dbReference>
<dbReference type="Pfam" id="PF18741">
    <property type="entry name" value="MTES_1575"/>
    <property type="match status" value="1"/>
</dbReference>
<keyword evidence="3" id="KW-0067">ATP-binding</keyword>
<dbReference type="InterPro" id="IPR013584">
    <property type="entry name" value="RAP"/>
</dbReference>
<feature type="coiled-coil region" evidence="1">
    <location>
        <begin position="1338"/>
        <end position="1372"/>
    </location>
</feature>
<keyword evidence="1" id="KW-0175">Coiled coil</keyword>
<reference evidence="3 4" key="1">
    <citation type="submission" date="2018-06" db="EMBL/GenBank/DDBJ databases">
        <title>Genomic Encyclopedia of Archaeal and Bacterial Type Strains, Phase II (KMG-II): from individual species to whole genera.</title>
        <authorList>
            <person name="Goeker M."/>
        </authorList>
    </citation>
    <scope>NUCLEOTIDE SEQUENCE [LARGE SCALE GENOMIC DNA]</scope>
    <source>
        <strain evidence="3 4">DSM 14825</strain>
    </source>
</reference>
<dbReference type="Pfam" id="PF13195">
    <property type="entry name" value="DUF4011"/>
    <property type="match status" value="1"/>
</dbReference>
<keyword evidence="3" id="KW-0347">Helicase</keyword>
<dbReference type="EMBL" id="QLLR01000005">
    <property type="protein sequence ID" value="RAJ33015.1"/>
    <property type="molecule type" value="Genomic_DNA"/>
</dbReference>
<dbReference type="FunFam" id="3.40.960.10:FF:000002">
    <property type="entry name" value="DNA helicase related protein"/>
    <property type="match status" value="1"/>
</dbReference>
<dbReference type="Gene3D" id="3.40.50.300">
    <property type="entry name" value="P-loop containing nucleotide triphosphate hydrolases"/>
    <property type="match status" value="3"/>
</dbReference>
<dbReference type="GO" id="GO:0004386">
    <property type="term" value="F:helicase activity"/>
    <property type="evidence" value="ECO:0007669"/>
    <property type="project" value="UniProtKB-KW"/>
</dbReference>
<evidence type="ECO:0000313" key="4">
    <source>
        <dbReference type="Proteomes" id="UP000249754"/>
    </source>
</evidence>
<dbReference type="InterPro" id="IPR011335">
    <property type="entry name" value="Restrct_endonuc-II-like"/>
</dbReference>
<dbReference type="InterPro" id="IPR021754">
    <property type="entry name" value="DUF3320"/>
</dbReference>
<evidence type="ECO:0000313" key="3">
    <source>
        <dbReference type="EMBL" id="RAJ33015.1"/>
    </source>
</evidence>